<evidence type="ECO:0000256" key="5">
    <source>
        <dbReference type="ARBA" id="ARBA00022989"/>
    </source>
</evidence>
<keyword evidence="6 7" id="KW-0472">Membrane</keyword>
<comment type="subcellular location">
    <subcellularLocation>
        <location evidence="1 7">Cell membrane</location>
        <topology evidence="1 7">Multi-pass membrane protein</topology>
    </subcellularLocation>
</comment>
<evidence type="ECO:0000313" key="10">
    <source>
        <dbReference type="Proteomes" id="UP000502248"/>
    </source>
</evidence>
<feature type="transmembrane region" description="Helical" evidence="7">
    <location>
        <begin position="38"/>
        <end position="59"/>
    </location>
</feature>
<feature type="transmembrane region" description="Helical" evidence="7">
    <location>
        <begin position="208"/>
        <end position="230"/>
    </location>
</feature>
<reference evidence="9 10" key="1">
    <citation type="submission" date="2020-04" db="EMBL/GenBank/DDBJ databases">
        <title>Genome sequencing of novel species.</title>
        <authorList>
            <person name="Heo J."/>
            <person name="Kim S.-J."/>
            <person name="Kim J.-S."/>
            <person name="Hong S.-B."/>
            <person name="Kwon S.-W."/>
        </authorList>
    </citation>
    <scope>NUCLEOTIDE SEQUENCE [LARGE SCALE GENOMIC DNA]</scope>
    <source>
        <strain evidence="9 10">MFER-1</strain>
    </source>
</reference>
<protein>
    <submittedName>
        <fullName evidence="9">Carbohydrate ABC transporter permease</fullName>
    </submittedName>
</protein>
<dbReference type="PROSITE" id="PS50928">
    <property type="entry name" value="ABC_TM1"/>
    <property type="match status" value="1"/>
</dbReference>
<dbReference type="EMBL" id="CP051680">
    <property type="protein sequence ID" value="QJD87330.1"/>
    <property type="molecule type" value="Genomic_DNA"/>
</dbReference>
<dbReference type="GO" id="GO:0005886">
    <property type="term" value="C:plasma membrane"/>
    <property type="evidence" value="ECO:0007669"/>
    <property type="project" value="UniProtKB-SubCell"/>
</dbReference>
<sequence>MLFSSSEQCPKIWNIDGDNRCYREGEGLVILRIKGYQWVSFIVLSIAALALLFPFYWMVLQSFKPPTSAIQTPPDLSWGGFTLDNFKKLMAGNIWVWTSNSLIVAISGMLGNVILCSMAGYAFAKKEFPGKRILFWAIVSIMMTSTQIIMVPLFMQIRDMGVLNTYWALLLPILVSPLAVFLTKQFMQTIPEDLLEAARMDGCSEWRTYWNIIVPVSMPVLAIVGIFGFITQWNDFLWPLLATESQNMRTLQVGLASMQLQNVDYGLVLAGATWTMAPIVILFVAFQRFFVKGITIGAVKG</sequence>
<gene>
    <name evidence="9" type="ORF">HH215_31905</name>
</gene>
<evidence type="ECO:0000256" key="1">
    <source>
        <dbReference type="ARBA" id="ARBA00004651"/>
    </source>
</evidence>
<dbReference type="InterPro" id="IPR035906">
    <property type="entry name" value="MetI-like_sf"/>
</dbReference>
<dbReference type="Proteomes" id="UP000502248">
    <property type="component" value="Chromosome"/>
</dbReference>
<evidence type="ECO:0000259" key="8">
    <source>
        <dbReference type="PROSITE" id="PS50928"/>
    </source>
</evidence>
<evidence type="ECO:0000256" key="4">
    <source>
        <dbReference type="ARBA" id="ARBA00022692"/>
    </source>
</evidence>
<dbReference type="Pfam" id="PF00528">
    <property type="entry name" value="BPD_transp_1"/>
    <property type="match status" value="1"/>
</dbReference>
<keyword evidence="10" id="KW-1185">Reference proteome</keyword>
<keyword evidence="4 7" id="KW-0812">Transmembrane</keyword>
<dbReference type="Gene3D" id="1.10.3720.10">
    <property type="entry name" value="MetI-like"/>
    <property type="match status" value="1"/>
</dbReference>
<name>A0A7Z2VR07_9BACL</name>
<dbReference type="InterPro" id="IPR000515">
    <property type="entry name" value="MetI-like"/>
</dbReference>
<feature type="transmembrane region" description="Helical" evidence="7">
    <location>
        <begin position="133"/>
        <end position="154"/>
    </location>
</feature>
<feature type="transmembrane region" description="Helical" evidence="7">
    <location>
        <begin position="166"/>
        <end position="187"/>
    </location>
</feature>
<dbReference type="KEGG" id="cheb:HH215_31905"/>
<dbReference type="CDD" id="cd06261">
    <property type="entry name" value="TM_PBP2"/>
    <property type="match status" value="1"/>
</dbReference>
<dbReference type="AlphaFoldDB" id="A0A7Z2VR07"/>
<feature type="transmembrane region" description="Helical" evidence="7">
    <location>
        <begin position="94"/>
        <end position="121"/>
    </location>
</feature>
<evidence type="ECO:0000256" key="7">
    <source>
        <dbReference type="RuleBase" id="RU363032"/>
    </source>
</evidence>
<keyword evidence="2 7" id="KW-0813">Transport</keyword>
<feature type="domain" description="ABC transmembrane type-1" evidence="8">
    <location>
        <begin position="98"/>
        <end position="286"/>
    </location>
</feature>
<dbReference type="PANTHER" id="PTHR43744:SF12">
    <property type="entry name" value="ABC TRANSPORTER PERMEASE PROTEIN MG189-RELATED"/>
    <property type="match status" value="1"/>
</dbReference>
<organism evidence="9 10">
    <name type="scientific">Cohnella herbarum</name>
    <dbReference type="NCBI Taxonomy" id="2728023"/>
    <lineage>
        <taxon>Bacteria</taxon>
        <taxon>Bacillati</taxon>
        <taxon>Bacillota</taxon>
        <taxon>Bacilli</taxon>
        <taxon>Bacillales</taxon>
        <taxon>Paenibacillaceae</taxon>
        <taxon>Cohnella</taxon>
    </lineage>
</organism>
<comment type="similarity">
    <text evidence="7">Belongs to the binding-protein-dependent transport system permease family.</text>
</comment>
<dbReference type="SUPFAM" id="SSF161098">
    <property type="entry name" value="MetI-like"/>
    <property type="match status" value="1"/>
</dbReference>
<dbReference type="RefSeq" id="WP_169283575.1">
    <property type="nucleotide sequence ID" value="NZ_CP051680.1"/>
</dbReference>
<dbReference type="GO" id="GO:0055085">
    <property type="term" value="P:transmembrane transport"/>
    <property type="evidence" value="ECO:0007669"/>
    <property type="project" value="InterPro"/>
</dbReference>
<keyword evidence="3" id="KW-1003">Cell membrane</keyword>
<dbReference type="PANTHER" id="PTHR43744">
    <property type="entry name" value="ABC TRANSPORTER PERMEASE PROTEIN MG189-RELATED-RELATED"/>
    <property type="match status" value="1"/>
</dbReference>
<evidence type="ECO:0000313" key="9">
    <source>
        <dbReference type="EMBL" id="QJD87330.1"/>
    </source>
</evidence>
<keyword evidence="5 7" id="KW-1133">Transmembrane helix</keyword>
<evidence type="ECO:0000256" key="2">
    <source>
        <dbReference type="ARBA" id="ARBA00022448"/>
    </source>
</evidence>
<accession>A0A7Z2VR07</accession>
<evidence type="ECO:0000256" key="3">
    <source>
        <dbReference type="ARBA" id="ARBA00022475"/>
    </source>
</evidence>
<feature type="transmembrane region" description="Helical" evidence="7">
    <location>
        <begin position="265"/>
        <end position="286"/>
    </location>
</feature>
<proteinExistence type="inferred from homology"/>
<evidence type="ECO:0000256" key="6">
    <source>
        <dbReference type="ARBA" id="ARBA00023136"/>
    </source>
</evidence>